<dbReference type="OrthoDB" id="198185at2759"/>
<keyword evidence="4" id="KW-1185">Reference proteome</keyword>
<dbReference type="VEuPathDB" id="CryptoDB:Vbra_17148"/>
<protein>
    <submittedName>
        <fullName evidence="3">Uncharacterized protein</fullName>
    </submittedName>
</protein>
<name>A0A0G4G6D3_VITBC</name>
<feature type="region of interest" description="Disordered" evidence="2">
    <location>
        <begin position="249"/>
        <end position="301"/>
    </location>
</feature>
<organism evidence="3 4">
    <name type="scientific">Vitrella brassicaformis (strain CCMP3155)</name>
    <dbReference type="NCBI Taxonomy" id="1169540"/>
    <lineage>
        <taxon>Eukaryota</taxon>
        <taxon>Sar</taxon>
        <taxon>Alveolata</taxon>
        <taxon>Colpodellida</taxon>
        <taxon>Vitrellaceae</taxon>
        <taxon>Vitrella</taxon>
    </lineage>
</organism>
<feature type="compositionally biased region" description="Low complexity" evidence="2">
    <location>
        <begin position="271"/>
        <end position="282"/>
    </location>
</feature>
<evidence type="ECO:0000313" key="4">
    <source>
        <dbReference type="Proteomes" id="UP000041254"/>
    </source>
</evidence>
<evidence type="ECO:0000313" key="3">
    <source>
        <dbReference type="EMBL" id="CEM23819.1"/>
    </source>
</evidence>
<feature type="coiled-coil region" evidence="1">
    <location>
        <begin position="84"/>
        <end position="111"/>
    </location>
</feature>
<dbReference type="Proteomes" id="UP000041254">
    <property type="component" value="Unassembled WGS sequence"/>
</dbReference>
<proteinExistence type="predicted"/>
<accession>A0A0G4G6D3</accession>
<reference evidence="3 4" key="1">
    <citation type="submission" date="2014-11" db="EMBL/GenBank/DDBJ databases">
        <authorList>
            <person name="Zhu J."/>
            <person name="Qi W."/>
            <person name="Song R."/>
        </authorList>
    </citation>
    <scope>NUCLEOTIDE SEQUENCE [LARGE SCALE GENOMIC DNA]</scope>
</reference>
<dbReference type="EMBL" id="CDMY01000571">
    <property type="protein sequence ID" value="CEM23819.1"/>
    <property type="molecule type" value="Genomic_DNA"/>
</dbReference>
<dbReference type="AlphaFoldDB" id="A0A0G4G6D3"/>
<evidence type="ECO:0000256" key="2">
    <source>
        <dbReference type="SAM" id="MobiDB-lite"/>
    </source>
</evidence>
<keyword evidence="1" id="KW-0175">Coiled coil</keyword>
<gene>
    <name evidence="3" type="ORF">Vbra_17148</name>
</gene>
<feature type="region of interest" description="Disordered" evidence="2">
    <location>
        <begin position="1"/>
        <end position="21"/>
    </location>
</feature>
<evidence type="ECO:0000256" key="1">
    <source>
        <dbReference type="SAM" id="Coils"/>
    </source>
</evidence>
<sequence length="496" mass="53689">MAQRRQPGGPGGPQQTTLTFNLKEKPPHPYANLMRRMVDRLQEVQQEVAQETASAIEFEHTSKKAIESIARQLDTVKSAFHSLMDVLMEEMQQLETSFTALQGEHERLQTEVGAMDQRVQTNTIRLREDLHSMQKDTHQRCTSASDEVSRLECQLVSLCEKEAFLKQNVQTINDTLAKRQGEVEGAVTTLRQEISQIKDTQDVTRRESRASVCALETRLDNLCEALENRFTKMERAQQTHWDCLKSWASRSRSTHPPLPSALENPSPHTPAPAATHKPIITDPDPHTHTHTSTSIHLPALPPTKPIDITGYSHSVMRDYVMGKQKQTGPFSPPTVSPTGIGKGGSSLRPQHLVGVGNVPSLSPSIAGGVGGVGARSPPIPIIPSAADEEDGLGMIRGGKIPDAARGPPCLSPLSPLSMSLRQHQQQQYPRAALGGHTRGAVGVDAALPSPDVDHTVGVGGGLGGLGGLRREQRDGEYVICKGGVPTPMYAAAGYVG</sequence>
<dbReference type="InParanoid" id="A0A0G4G6D3"/>